<dbReference type="SUPFAM" id="SSF64158">
    <property type="entry name" value="2,3-Bisphosphoglycerate-independent phosphoglycerate mutase, substrate-binding domain"/>
    <property type="match status" value="1"/>
</dbReference>
<name>G5NJS4_SALET</name>
<protein>
    <submittedName>
        <fullName evidence="2">2,3-bisphosphoglycerate-independent phosphoglycerate mutase</fullName>
    </submittedName>
</protein>
<organism evidence="2 3">
    <name type="scientific">Salmonella enterica subsp. enterica serovar Inverness str. R8-3668</name>
    <dbReference type="NCBI Taxonomy" id="913075"/>
    <lineage>
        <taxon>Bacteria</taxon>
        <taxon>Pseudomonadati</taxon>
        <taxon>Pseudomonadota</taxon>
        <taxon>Gammaproteobacteria</taxon>
        <taxon>Enterobacterales</taxon>
        <taxon>Enterobacteriaceae</taxon>
        <taxon>Salmonella</taxon>
    </lineage>
</organism>
<dbReference type="Gene3D" id="3.40.1450.10">
    <property type="entry name" value="BPG-independent phosphoglycerate mutase, domain B"/>
    <property type="match status" value="1"/>
</dbReference>
<dbReference type="GO" id="GO:0006007">
    <property type="term" value="P:glucose catabolic process"/>
    <property type="evidence" value="ECO:0007669"/>
    <property type="project" value="InterPro"/>
</dbReference>
<evidence type="ECO:0000313" key="3">
    <source>
        <dbReference type="Proteomes" id="UP000003532"/>
    </source>
</evidence>
<proteinExistence type="predicted"/>
<sequence>DDPGPGRIPGEAAYARDENDEFVKATVIRAEGQADAAMEDGDTLIFMNFRADRARFS</sequence>
<feature type="domain" description="BPG-independent PGAM N-terminal" evidence="1">
    <location>
        <begin position="11"/>
        <end position="55"/>
    </location>
</feature>
<comment type="caution">
    <text evidence="2">The sequence shown here is derived from an EMBL/GenBank/DDBJ whole genome shotgun (WGS) entry which is preliminary data.</text>
</comment>
<reference evidence="2 3" key="1">
    <citation type="journal article" date="2011" name="BMC Genomics">
        <title>Genome sequencing reveals diversification of virulence factor content and possible host adaptation in distinct subpopulations of Salmonella enterica.</title>
        <authorList>
            <person name="den Bakker H.C."/>
            <person name="Moreno Switt A.I."/>
            <person name="Govoni G."/>
            <person name="Cummings C.A."/>
            <person name="Ranieri M.L."/>
            <person name="Degoricija L."/>
            <person name="Hoelzer K."/>
            <person name="Rodriguez-Rivera L.D."/>
            <person name="Brown S."/>
            <person name="Bolchacova E."/>
            <person name="Furtado M.R."/>
            <person name="Wiedmann M."/>
        </authorList>
    </citation>
    <scope>NUCLEOTIDE SEQUENCE [LARGE SCALE GENOMIC DNA]</scope>
    <source>
        <strain evidence="2 3">R8-3668</strain>
    </source>
</reference>
<gene>
    <name evidence="2" type="ORF">LTSEINV_5344</name>
</gene>
<accession>G5NJS4</accession>
<dbReference type="Proteomes" id="UP000003532">
    <property type="component" value="Unassembled WGS sequence"/>
</dbReference>
<dbReference type="EMBL" id="AFCO01001747">
    <property type="protein sequence ID" value="EHC50356.1"/>
    <property type="molecule type" value="Genomic_DNA"/>
</dbReference>
<feature type="non-terminal residue" evidence="2">
    <location>
        <position position="1"/>
    </location>
</feature>
<dbReference type="GO" id="GO:0030145">
    <property type="term" value="F:manganese ion binding"/>
    <property type="evidence" value="ECO:0007669"/>
    <property type="project" value="InterPro"/>
</dbReference>
<dbReference type="InterPro" id="IPR036646">
    <property type="entry name" value="PGAM_B_sf"/>
</dbReference>
<dbReference type="GO" id="GO:0004619">
    <property type="term" value="F:phosphoglycerate mutase activity"/>
    <property type="evidence" value="ECO:0007669"/>
    <property type="project" value="InterPro"/>
</dbReference>
<dbReference type="AlphaFoldDB" id="G5NJS4"/>
<dbReference type="Pfam" id="PF06415">
    <property type="entry name" value="iPGM_N"/>
    <property type="match status" value="1"/>
</dbReference>
<evidence type="ECO:0000259" key="1">
    <source>
        <dbReference type="Pfam" id="PF06415"/>
    </source>
</evidence>
<dbReference type="InterPro" id="IPR011258">
    <property type="entry name" value="BPG-indep_PGM_N"/>
</dbReference>
<evidence type="ECO:0000313" key="2">
    <source>
        <dbReference type="EMBL" id="EHC50356.1"/>
    </source>
</evidence>
<dbReference type="GO" id="GO:0005737">
    <property type="term" value="C:cytoplasm"/>
    <property type="evidence" value="ECO:0007669"/>
    <property type="project" value="InterPro"/>
</dbReference>